<evidence type="ECO:0000256" key="1">
    <source>
        <dbReference type="ARBA" id="ARBA00022574"/>
    </source>
</evidence>
<evidence type="ECO:0000313" key="5">
    <source>
        <dbReference type="Proteomes" id="UP000324800"/>
    </source>
</evidence>
<dbReference type="SUPFAM" id="SSF50978">
    <property type="entry name" value="WD40 repeat-like"/>
    <property type="match status" value="1"/>
</dbReference>
<sequence length="378" mass="42399">MKKAAQSYKENRPRNLILKHFSAIRDVSLHPKLMLLVSVSQDGTPALTDISHSAKADLELSQLINIPTRKSINYDLGCIAEGDNNGNITIIGIPDPKMDMLHMNGKLESNKMFEFKAHDDAIWSIDESFSMSGITQTNLMSINGAKITQAQIVSASADGTIRLWNIDTDGNPDPFYHRERLTFHSLKKEFSLYTIPLLVTTNFGYLHLIDPRELQTIFSYKAPTIFHHRSEDSTSFQCYDISSFIKPNISVNPTFTRMNPLSSPSEDSYEQMYGGSIVQQWKAKQKQQLAAEWIFTSSTYFQFDCLIAAATNEGYAHMYHLRMGIKGHIGLIAEKSPLSKHQRQNSEGITKIVAHPCHPVLATSGIDGIIKTFSSNPL</sequence>
<evidence type="ECO:0000256" key="2">
    <source>
        <dbReference type="ARBA" id="ARBA00022737"/>
    </source>
</evidence>
<dbReference type="Pfam" id="PF00400">
    <property type="entry name" value="WD40"/>
    <property type="match status" value="1"/>
</dbReference>
<keyword evidence="2" id="KW-0677">Repeat</keyword>
<organism evidence="4 5">
    <name type="scientific">Streblomastix strix</name>
    <dbReference type="NCBI Taxonomy" id="222440"/>
    <lineage>
        <taxon>Eukaryota</taxon>
        <taxon>Metamonada</taxon>
        <taxon>Preaxostyla</taxon>
        <taxon>Oxymonadida</taxon>
        <taxon>Streblomastigidae</taxon>
        <taxon>Streblomastix</taxon>
    </lineage>
</organism>
<dbReference type="PANTHER" id="PTHR15653:SF0">
    <property type="entry name" value="CONNECTOR OF KINASE TO AP-1, ISOFORM E"/>
    <property type="match status" value="1"/>
</dbReference>
<dbReference type="OrthoDB" id="273771at2759"/>
<feature type="repeat" description="WD" evidence="3">
    <location>
        <begin position="152"/>
        <end position="168"/>
    </location>
</feature>
<dbReference type="PANTHER" id="PTHR15653">
    <property type="entry name" value="STRIATIN"/>
    <property type="match status" value="1"/>
</dbReference>
<dbReference type="InterPro" id="IPR015943">
    <property type="entry name" value="WD40/YVTN_repeat-like_dom_sf"/>
</dbReference>
<dbReference type="InterPro" id="IPR036322">
    <property type="entry name" value="WD40_repeat_dom_sf"/>
</dbReference>
<dbReference type="PROSITE" id="PS00678">
    <property type="entry name" value="WD_REPEATS_1"/>
    <property type="match status" value="1"/>
</dbReference>
<dbReference type="AlphaFoldDB" id="A0A5J4W6Y8"/>
<dbReference type="InterPro" id="IPR019775">
    <property type="entry name" value="WD40_repeat_CS"/>
</dbReference>
<dbReference type="Gene3D" id="2.130.10.10">
    <property type="entry name" value="YVTN repeat-like/Quinoprotein amine dehydrogenase"/>
    <property type="match status" value="1"/>
</dbReference>
<dbReference type="InterPro" id="IPR001680">
    <property type="entry name" value="WD40_rpt"/>
</dbReference>
<reference evidence="4 5" key="1">
    <citation type="submission" date="2019-03" db="EMBL/GenBank/DDBJ databases">
        <title>Single cell metagenomics reveals metabolic interactions within the superorganism composed of flagellate Streblomastix strix and complex community of Bacteroidetes bacteria on its surface.</title>
        <authorList>
            <person name="Treitli S.C."/>
            <person name="Kolisko M."/>
            <person name="Husnik F."/>
            <person name="Keeling P."/>
            <person name="Hampl V."/>
        </authorList>
    </citation>
    <scope>NUCLEOTIDE SEQUENCE [LARGE SCALE GENOMIC DNA]</scope>
    <source>
        <strain evidence="4">ST1C</strain>
    </source>
</reference>
<proteinExistence type="predicted"/>
<evidence type="ECO:0000313" key="4">
    <source>
        <dbReference type="EMBL" id="KAA6390416.1"/>
    </source>
</evidence>
<keyword evidence="1 3" id="KW-0853">WD repeat</keyword>
<dbReference type="InterPro" id="IPR051488">
    <property type="entry name" value="WD_repeat_striatin"/>
</dbReference>
<dbReference type="PROSITE" id="PS50082">
    <property type="entry name" value="WD_REPEATS_2"/>
    <property type="match status" value="1"/>
</dbReference>
<evidence type="ECO:0000256" key="3">
    <source>
        <dbReference type="PROSITE-ProRule" id="PRU00221"/>
    </source>
</evidence>
<comment type="caution">
    <text evidence="4">The sequence shown here is derived from an EMBL/GenBank/DDBJ whole genome shotgun (WGS) entry which is preliminary data.</text>
</comment>
<dbReference type="EMBL" id="SNRW01003226">
    <property type="protein sequence ID" value="KAA6390416.1"/>
    <property type="molecule type" value="Genomic_DNA"/>
</dbReference>
<accession>A0A5J4W6Y8</accession>
<protein>
    <submittedName>
        <fullName evidence="4">Uncharacterized protein</fullName>
    </submittedName>
</protein>
<gene>
    <name evidence="4" type="ORF">EZS28_014054</name>
</gene>
<dbReference type="SMART" id="SM00320">
    <property type="entry name" value="WD40"/>
    <property type="match status" value="3"/>
</dbReference>
<name>A0A5J4W6Y8_9EUKA</name>
<dbReference type="Proteomes" id="UP000324800">
    <property type="component" value="Unassembled WGS sequence"/>
</dbReference>